<reference evidence="3 4" key="1">
    <citation type="submission" date="2020-08" db="EMBL/GenBank/DDBJ databases">
        <title>The Agave Microbiome: Exploring the role of microbial communities in plant adaptations to desert environments.</title>
        <authorList>
            <person name="Partida-Martinez L.P."/>
        </authorList>
    </citation>
    <scope>NUCLEOTIDE SEQUENCE [LARGE SCALE GENOMIC DNA]</scope>
    <source>
        <strain evidence="3 4">AS3.13</strain>
    </source>
</reference>
<proteinExistence type="inferred from homology"/>
<comment type="similarity">
    <text evidence="1">Belongs to the RelE toxin family.</text>
</comment>
<dbReference type="PANTHER" id="PTHR33755">
    <property type="entry name" value="TOXIN PARE1-RELATED"/>
    <property type="match status" value="1"/>
</dbReference>
<dbReference type="InterPro" id="IPR051803">
    <property type="entry name" value="TA_system_RelE-like_toxin"/>
</dbReference>
<dbReference type="Gene3D" id="3.30.2310.20">
    <property type="entry name" value="RelE-like"/>
    <property type="match status" value="1"/>
</dbReference>
<organism evidence="3 4">
    <name type="scientific">Sphingomonas endophytica</name>
    <dbReference type="NCBI Taxonomy" id="869719"/>
    <lineage>
        <taxon>Bacteria</taxon>
        <taxon>Pseudomonadati</taxon>
        <taxon>Pseudomonadota</taxon>
        <taxon>Alphaproteobacteria</taxon>
        <taxon>Sphingomonadales</taxon>
        <taxon>Sphingomonadaceae</taxon>
        <taxon>Sphingomonas</taxon>
    </lineage>
</organism>
<name>A0A7X0J985_9SPHN</name>
<dbReference type="EMBL" id="JACHBT010000001">
    <property type="protein sequence ID" value="MBB6503085.1"/>
    <property type="molecule type" value="Genomic_DNA"/>
</dbReference>
<dbReference type="AlphaFoldDB" id="A0A7X0J985"/>
<dbReference type="Pfam" id="PF05016">
    <property type="entry name" value="ParE_toxin"/>
    <property type="match status" value="1"/>
</dbReference>
<dbReference type="InterPro" id="IPR035093">
    <property type="entry name" value="RelE/ParE_toxin_dom_sf"/>
</dbReference>
<evidence type="ECO:0000313" key="3">
    <source>
        <dbReference type="EMBL" id="MBB6503085.1"/>
    </source>
</evidence>
<protein>
    <submittedName>
        <fullName evidence="3">Toxin ParE1/3/4</fullName>
    </submittedName>
</protein>
<comment type="caution">
    <text evidence="3">The sequence shown here is derived from an EMBL/GenBank/DDBJ whole genome shotgun (WGS) entry which is preliminary data.</text>
</comment>
<gene>
    <name evidence="3" type="ORF">F4693_000034</name>
</gene>
<dbReference type="RefSeq" id="WP_184503675.1">
    <property type="nucleotide sequence ID" value="NZ_JACHBT010000001.1"/>
</dbReference>
<sequence length="97" mass="11092">MTAIVISRRAREDFKRIWTYIALDDQRAADTLLLALDSKIARLRDFPAIGTLRDDIRPGARSLVHGRYLILYEHDASADQVEIVAIVEGMRDLDRLL</sequence>
<dbReference type="InterPro" id="IPR007712">
    <property type="entry name" value="RelE/ParE_toxin"/>
</dbReference>
<accession>A0A7X0J985</accession>
<evidence type="ECO:0000256" key="1">
    <source>
        <dbReference type="ARBA" id="ARBA00006226"/>
    </source>
</evidence>
<keyword evidence="2" id="KW-1277">Toxin-antitoxin system</keyword>
<evidence type="ECO:0000313" key="4">
    <source>
        <dbReference type="Proteomes" id="UP000522313"/>
    </source>
</evidence>
<evidence type="ECO:0000256" key="2">
    <source>
        <dbReference type="ARBA" id="ARBA00022649"/>
    </source>
</evidence>
<dbReference type="PANTHER" id="PTHR33755:SF6">
    <property type="entry name" value="PLASMID STABILIZATION SYSTEM PROTEIN"/>
    <property type="match status" value="1"/>
</dbReference>
<dbReference type="Proteomes" id="UP000522313">
    <property type="component" value="Unassembled WGS sequence"/>
</dbReference>
<reference evidence="3 4" key="2">
    <citation type="submission" date="2020-08" db="EMBL/GenBank/DDBJ databases">
        <authorList>
            <person name="Partida-Martinez L."/>
            <person name="Huntemann M."/>
            <person name="Clum A."/>
            <person name="Wang J."/>
            <person name="Palaniappan K."/>
            <person name="Ritter S."/>
            <person name="Chen I.-M."/>
            <person name="Stamatis D."/>
            <person name="Reddy T."/>
            <person name="O'Malley R."/>
            <person name="Daum C."/>
            <person name="Shapiro N."/>
            <person name="Ivanova N."/>
            <person name="Kyrpides N."/>
            <person name="Woyke T."/>
        </authorList>
    </citation>
    <scope>NUCLEOTIDE SEQUENCE [LARGE SCALE GENOMIC DNA]</scope>
    <source>
        <strain evidence="3 4">AS3.13</strain>
    </source>
</reference>